<dbReference type="InterPro" id="IPR006059">
    <property type="entry name" value="SBP"/>
</dbReference>
<dbReference type="SUPFAM" id="SSF53850">
    <property type="entry name" value="Periplasmic binding protein-like II"/>
    <property type="match status" value="1"/>
</dbReference>
<keyword evidence="2" id="KW-0813">Transport</keyword>
<gene>
    <name evidence="5" type="ORF">F6X38_18245</name>
</gene>
<evidence type="ECO:0000256" key="3">
    <source>
        <dbReference type="ARBA" id="ARBA00022729"/>
    </source>
</evidence>
<evidence type="ECO:0000313" key="5">
    <source>
        <dbReference type="EMBL" id="KAB0677336.1"/>
    </source>
</evidence>
<protein>
    <submittedName>
        <fullName evidence="5">Extracellular solute-binding protein</fullName>
    </submittedName>
</protein>
<keyword evidence="4" id="KW-0574">Periplasm</keyword>
<dbReference type="GO" id="GO:0019808">
    <property type="term" value="F:polyamine binding"/>
    <property type="evidence" value="ECO:0007669"/>
    <property type="project" value="InterPro"/>
</dbReference>
<dbReference type="Proteomes" id="UP000432089">
    <property type="component" value="Unassembled WGS sequence"/>
</dbReference>
<keyword evidence="3" id="KW-0732">Signal</keyword>
<dbReference type="InterPro" id="IPR001188">
    <property type="entry name" value="Sperm_putr-bd"/>
</dbReference>
<dbReference type="AlphaFoldDB" id="A0A7V7PLL2"/>
<organism evidence="5 6">
    <name type="scientific">Plantimonas leprariae</name>
    <dbReference type="NCBI Taxonomy" id="2615207"/>
    <lineage>
        <taxon>Bacteria</taxon>
        <taxon>Pseudomonadati</taxon>
        <taxon>Pseudomonadota</taxon>
        <taxon>Alphaproteobacteria</taxon>
        <taxon>Hyphomicrobiales</taxon>
        <taxon>Aurantimonadaceae</taxon>
        <taxon>Plantimonas</taxon>
    </lineage>
</organism>
<dbReference type="Pfam" id="PF13416">
    <property type="entry name" value="SBP_bac_8"/>
    <property type="match status" value="1"/>
</dbReference>
<dbReference type="GO" id="GO:0042597">
    <property type="term" value="C:periplasmic space"/>
    <property type="evidence" value="ECO:0007669"/>
    <property type="project" value="UniProtKB-SubCell"/>
</dbReference>
<evidence type="ECO:0000256" key="2">
    <source>
        <dbReference type="ARBA" id="ARBA00022448"/>
    </source>
</evidence>
<comment type="subcellular location">
    <subcellularLocation>
        <location evidence="1">Periplasm</location>
    </subcellularLocation>
</comment>
<dbReference type="Gene3D" id="3.40.190.10">
    <property type="entry name" value="Periplasmic binding protein-like II"/>
    <property type="match status" value="2"/>
</dbReference>
<dbReference type="PRINTS" id="PR00909">
    <property type="entry name" value="SPERMDNBNDNG"/>
</dbReference>
<proteinExistence type="predicted"/>
<dbReference type="GO" id="GO:0015846">
    <property type="term" value="P:polyamine transport"/>
    <property type="evidence" value="ECO:0007669"/>
    <property type="project" value="InterPro"/>
</dbReference>
<name>A0A7V7PLL2_9HYPH</name>
<evidence type="ECO:0000256" key="4">
    <source>
        <dbReference type="ARBA" id="ARBA00022764"/>
    </source>
</evidence>
<keyword evidence="6" id="KW-1185">Reference proteome</keyword>
<reference evidence="5 6" key="1">
    <citation type="submission" date="2019-09" db="EMBL/GenBank/DDBJ databases">
        <title>YIM 132180 draft genome.</title>
        <authorList>
            <person name="Zhang K."/>
        </authorList>
    </citation>
    <scope>NUCLEOTIDE SEQUENCE [LARGE SCALE GENOMIC DNA]</scope>
    <source>
        <strain evidence="5 6">YIM 132180</strain>
    </source>
</reference>
<evidence type="ECO:0000256" key="1">
    <source>
        <dbReference type="ARBA" id="ARBA00004418"/>
    </source>
</evidence>
<accession>A0A7V7PLL2</accession>
<evidence type="ECO:0000313" key="6">
    <source>
        <dbReference type="Proteomes" id="UP000432089"/>
    </source>
</evidence>
<dbReference type="PANTHER" id="PTHR30222">
    <property type="entry name" value="SPERMIDINE/PUTRESCINE-BINDING PERIPLASMIC PROTEIN"/>
    <property type="match status" value="1"/>
</dbReference>
<dbReference type="PANTHER" id="PTHR30222:SF17">
    <property type="entry name" value="SPERMIDINE_PUTRESCINE-BINDING PERIPLASMIC PROTEIN"/>
    <property type="match status" value="1"/>
</dbReference>
<dbReference type="EMBL" id="VZDO01000017">
    <property type="protein sequence ID" value="KAB0677336.1"/>
    <property type="molecule type" value="Genomic_DNA"/>
</dbReference>
<sequence length="363" mass="39250">MPSGAGVRKGTTIVAAVSGFALLARLDAASAETLRLLTWGGYAPDAVIRKFEAENPGIDVEVTLMNNEEMIAKLRATGGAGFDLAQPSHDRIYAAEVESGIYKPMDWGRIDQSDIAPNLIEAVRTNATVDGKVYAFPHQWGTSGLMADTAKAPGPHGWEDLCDPKYAGRTSMRLRRTILLGTAFAMGKDPFAAYADLDGYRTLMRQVGDKLVACKANVKTYWNGGDDLAALMLSGEVVLSETWDSTAFKLFGQNPNIRYVPPKTGALAWVDTFAIPAKGEADEAAYKWINFVLRPDIVPLMSESTGAVAALRNGIELMPADKRKALEASFSEQDLANMKFFANIPPGIEDIEGEVLDRIQAAN</sequence>
<comment type="caution">
    <text evidence="5">The sequence shown here is derived from an EMBL/GenBank/DDBJ whole genome shotgun (WGS) entry which is preliminary data.</text>
</comment>